<evidence type="ECO:0000256" key="2">
    <source>
        <dbReference type="SAM" id="MobiDB-lite"/>
    </source>
</evidence>
<dbReference type="RefSeq" id="WP_209491104.1">
    <property type="nucleotide sequence ID" value="NZ_JAGGLC010000002.1"/>
</dbReference>
<reference evidence="4" key="1">
    <citation type="submission" date="2021-03" db="EMBL/GenBank/DDBJ databases">
        <title>Genomic Encyclopedia of Type Strains, Phase IV (KMG-IV): sequencing the most valuable type-strain genomes for metagenomic binning, comparative biology and taxonomic classification.</title>
        <authorList>
            <person name="Goeker M."/>
        </authorList>
    </citation>
    <scope>NUCLEOTIDE SEQUENCE</scope>
    <source>
        <strain evidence="4">DSM 26232</strain>
    </source>
</reference>
<dbReference type="InterPro" id="IPR006076">
    <property type="entry name" value="FAD-dep_OxRdtase"/>
</dbReference>
<evidence type="ECO:0000313" key="4">
    <source>
        <dbReference type="EMBL" id="MBP1986827.1"/>
    </source>
</evidence>
<gene>
    <name evidence="4" type="ORF">J2753_001321</name>
</gene>
<dbReference type="GO" id="GO:0005737">
    <property type="term" value="C:cytoplasm"/>
    <property type="evidence" value="ECO:0007669"/>
    <property type="project" value="TreeGrafter"/>
</dbReference>
<feature type="region of interest" description="Disordered" evidence="2">
    <location>
        <begin position="266"/>
        <end position="285"/>
    </location>
</feature>
<sequence>MTNEYGGDPENVVVVGGGIIGLASAYYLEQRGADVTVLEKSSIGAGNTGRANGGIRAQFTSPVSSALSKESIEVWESFDEQFGVDIKYRRPGYLFLARTESTAEQFRENVAKQNEQDIPSRFVTPQEAKELCPGLYHEEFVGGTYCPIDGIADPHLALQGFSDAARESGAEIRTKTKVVDVLQNGSGEVTGVETEAETIPADFVVNAAGAWAKQVGKMVDIDLPVDPKRRKLMVVDPEEPVSEDVPFTVDSDHGFHFRPERKGAAVAGGHFSDADPEEDPDDFSTSTSIDWAAEVIERGAEVASYFGPETRVNQGWAGLYAVTPDHHPILEETIPGFINAVGFSGHGFMQSPATGQIVAEIVTNGSPSLVDVSSLTADRFANGGHLREGTVID</sequence>
<dbReference type="AlphaFoldDB" id="A0A8T4GUW5"/>
<keyword evidence="1 4" id="KW-0560">Oxidoreductase</keyword>
<dbReference type="GO" id="GO:0008115">
    <property type="term" value="F:sarcosine oxidase activity"/>
    <property type="evidence" value="ECO:0007669"/>
    <property type="project" value="UniProtKB-EC"/>
</dbReference>
<feature type="domain" description="FAD dependent oxidoreductase" evidence="3">
    <location>
        <begin position="12"/>
        <end position="360"/>
    </location>
</feature>
<dbReference type="Gene3D" id="3.50.50.60">
    <property type="entry name" value="FAD/NAD(P)-binding domain"/>
    <property type="match status" value="1"/>
</dbReference>
<evidence type="ECO:0000259" key="3">
    <source>
        <dbReference type="Pfam" id="PF01266"/>
    </source>
</evidence>
<dbReference type="EC" id="1.5.3.1" evidence="4"/>
<dbReference type="SUPFAM" id="SSF51905">
    <property type="entry name" value="FAD/NAD(P)-binding domain"/>
    <property type="match status" value="1"/>
</dbReference>
<organism evidence="4 5">
    <name type="scientific">Halolamina salifodinae</name>
    <dbReference type="NCBI Taxonomy" id="1202767"/>
    <lineage>
        <taxon>Archaea</taxon>
        <taxon>Methanobacteriati</taxon>
        <taxon>Methanobacteriota</taxon>
        <taxon>Stenosarchaea group</taxon>
        <taxon>Halobacteria</taxon>
        <taxon>Halobacteriales</taxon>
        <taxon>Haloferacaceae</taxon>
    </lineage>
</organism>
<accession>A0A8T4GUW5</accession>
<comment type="caution">
    <text evidence="4">The sequence shown here is derived from an EMBL/GenBank/DDBJ whole genome shotgun (WGS) entry which is preliminary data.</text>
</comment>
<keyword evidence="5" id="KW-1185">Reference proteome</keyword>
<dbReference type="EMBL" id="JAGGLC010000002">
    <property type="protein sequence ID" value="MBP1986827.1"/>
    <property type="molecule type" value="Genomic_DNA"/>
</dbReference>
<dbReference type="PANTHER" id="PTHR13847">
    <property type="entry name" value="SARCOSINE DEHYDROGENASE-RELATED"/>
    <property type="match status" value="1"/>
</dbReference>
<dbReference type="InterPro" id="IPR036188">
    <property type="entry name" value="FAD/NAD-bd_sf"/>
</dbReference>
<dbReference type="Pfam" id="PF01266">
    <property type="entry name" value="DAO"/>
    <property type="match status" value="1"/>
</dbReference>
<evidence type="ECO:0000313" key="5">
    <source>
        <dbReference type="Proteomes" id="UP000823736"/>
    </source>
</evidence>
<proteinExistence type="predicted"/>
<dbReference type="Gene3D" id="3.30.9.10">
    <property type="entry name" value="D-Amino Acid Oxidase, subunit A, domain 2"/>
    <property type="match status" value="1"/>
</dbReference>
<name>A0A8T4GUW5_9EURY</name>
<dbReference type="OrthoDB" id="168391at2157"/>
<dbReference type="PANTHER" id="PTHR13847:SF287">
    <property type="entry name" value="FAD-DEPENDENT OXIDOREDUCTASE DOMAIN-CONTAINING PROTEIN 1"/>
    <property type="match status" value="1"/>
</dbReference>
<protein>
    <submittedName>
        <fullName evidence="4">Sarcosine oxidase subunit beta</fullName>
        <ecNumber evidence="4">1.5.3.1</ecNumber>
    </submittedName>
</protein>
<evidence type="ECO:0000256" key="1">
    <source>
        <dbReference type="ARBA" id="ARBA00023002"/>
    </source>
</evidence>
<dbReference type="Proteomes" id="UP000823736">
    <property type="component" value="Unassembled WGS sequence"/>
</dbReference>